<name>A0A8J4LZZ5_9CHLO</name>
<sequence>VSHPTAAIAAPAVDAVGTAGAVAAAFPIIWAVCQPPPARTAVIFPPAPTPRFAFRCPSVARVISRCVPVVRMAPGSHSGAPWYGNGKRTALPPHPAMYPGSSRGHSTRRQLEWEEPCLHEAACVWSG</sequence>
<dbReference type="Proteomes" id="UP000722791">
    <property type="component" value="Unassembled WGS sequence"/>
</dbReference>
<proteinExistence type="predicted"/>
<comment type="caution">
    <text evidence="1">The sequence shown here is derived from an EMBL/GenBank/DDBJ whole genome shotgun (WGS) entry which is preliminary data.</text>
</comment>
<dbReference type="AlphaFoldDB" id="A0A8J4LZZ5"/>
<dbReference type="EMBL" id="BNCQ01000079">
    <property type="protein sequence ID" value="GIM16460.1"/>
    <property type="molecule type" value="Genomic_DNA"/>
</dbReference>
<feature type="non-terminal residue" evidence="1">
    <location>
        <position position="1"/>
    </location>
</feature>
<evidence type="ECO:0000313" key="1">
    <source>
        <dbReference type="EMBL" id="GIM16460.1"/>
    </source>
</evidence>
<accession>A0A8J4LZZ5</accession>
<evidence type="ECO:0000313" key="2">
    <source>
        <dbReference type="Proteomes" id="UP000722791"/>
    </source>
</evidence>
<gene>
    <name evidence="1" type="ORF">Vretimale_19093</name>
</gene>
<protein>
    <submittedName>
        <fullName evidence="1">Uncharacterized protein</fullName>
    </submittedName>
</protein>
<organism evidence="1 2">
    <name type="scientific">Volvox reticuliferus</name>
    <dbReference type="NCBI Taxonomy" id="1737510"/>
    <lineage>
        <taxon>Eukaryota</taxon>
        <taxon>Viridiplantae</taxon>
        <taxon>Chlorophyta</taxon>
        <taxon>core chlorophytes</taxon>
        <taxon>Chlorophyceae</taxon>
        <taxon>CS clade</taxon>
        <taxon>Chlamydomonadales</taxon>
        <taxon>Volvocaceae</taxon>
        <taxon>Volvox</taxon>
    </lineage>
</organism>
<reference evidence="1" key="1">
    <citation type="journal article" date="2021" name="Proc. Natl. Acad. Sci. U.S.A.">
        <title>Three genomes in the algal genus Volvox reveal the fate of a haploid sex-determining region after a transition to homothallism.</title>
        <authorList>
            <person name="Yamamoto K."/>
            <person name="Hamaji T."/>
            <person name="Kawai-Toyooka H."/>
            <person name="Matsuzaki R."/>
            <person name="Takahashi F."/>
            <person name="Nishimura Y."/>
            <person name="Kawachi M."/>
            <person name="Noguchi H."/>
            <person name="Minakuchi Y."/>
            <person name="Umen J.G."/>
            <person name="Toyoda A."/>
            <person name="Nozaki H."/>
        </authorList>
    </citation>
    <scope>NUCLEOTIDE SEQUENCE</scope>
    <source>
        <strain evidence="1">NIES-3785</strain>
    </source>
</reference>